<evidence type="ECO:0000256" key="7">
    <source>
        <dbReference type="ARBA" id="ARBA00022729"/>
    </source>
</evidence>
<evidence type="ECO:0000256" key="15">
    <source>
        <dbReference type="PIRSR" id="PIRSR611782-2"/>
    </source>
</evidence>
<evidence type="ECO:0000256" key="12">
    <source>
        <dbReference type="ARBA" id="ARBA00023016"/>
    </source>
</evidence>
<keyword evidence="9" id="KW-0574">Periplasm</keyword>
<evidence type="ECO:0000256" key="2">
    <source>
        <dbReference type="ARBA" id="ARBA00004418"/>
    </source>
</evidence>
<evidence type="ECO:0000256" key="10">
    <source>
        <dbReference type="ARBA" id="ARBA00022801"/>
    </source>
</evidence>
<dbReference type="PROSITE" id="PS50106">
    <property type="entry name" value="PDZ"/>
    <property type="match status" value="1"/>
</dbReference>
<feature type="active site" description="Charge relay system" evidence="14">
    <location>
        <position position="136"/>
    </location>
</feature>
<dbReference type="InterPro" id="IPR036034">
    <property type="entry name" value="PDZ_sf"/>
</dbReference>
<evidence type="ECO:0000256" key="11">
    <source>
        <dbReference type="ARBA" id="ARBA00022825"/>
    </source>
</evidence>
<feature type="binding site" evidence="15">
    <location>
        <position position="136"/>
    </location>
    <ligand>
        <name>substrate</name>
    </ligand>
</feature>
<dbReference type="Gene3D" id="2.30.42.10">
    <property type="match status" value="1"/>
</dbReference>
<dbReference type="FunFam" id="2.40.10.120:FF:000007">
    <property type="entry name" value="Periplasmic serine endoprotease DegP-like"/>
    <property type="match status" value="1"/>
</dbReference>
<evidence type="ECO:0000256" key="3">
    <source>
        <dbReference type="ARBA" id="ARBA00010541"/>
    </source>
</evidence>
<evidence type="ECO:0000256" key="1">
    <source>
        <dbReference type="ARBA" id="ARBA00001772"/>
    </source>
</evidence>
<dbReference type="GO" id="GO:0004252">
    <property type="term" value="F:serine-type endopeptidase activity"/>
    <property type="evidence" value="ECO:0007669"/>
    <property type="project" value="InterPro"/>
</dbReference>
<comment type="similarity">
    <text evidence="3">Belongs to the peptidase S1C family.</text>
</comment>
<dbReference type="Proteomes" id="UP000198615">
    <property type="component" value="Unassembled WGS sequence"/>
</dbReference>
<keyword evidence="6 17" id="KW-0645">Protease</keyword>
<dbReference type="InterPro" id="IPR011782">
    <property type="entry name" value="Pept_S1C_Do"/>
</dbReference>
<evidence type="ECO:0000313" key="17">
    <source>
        <dbReference type="EMBL" id="SDF44188.1"/>
    </source>
</evidence>
<dbReference type="PANTHER" id="PTHR22939:SF130">
    <property type="entry name" value="PERIPLASMIC SERINE ENDOPROTEASE DEGP-LIKE-RELATED"/>
    <property type="match status" value="1"/>
</dbReference>
<evidence type="ECO:0000259" key="16">
    <source>
        <dbReference type="PROSITE" id="PS50106"/>
    </source>
</evidence>
<evidence type="ECO:0000256" key="5">
    <source>
        <dbReference type="ARBA" id="ARBA00013958"/>
    </source>
</evidence>
<dbReference type="NCBIfam" id="TIGR02037">
    <property type="entry name" value="degP_htrA_DO"/>
    <property type="match status" value="1"/>
</dbReference>
<sequence>MGLKTSATAVRTLTEDGRSQAAANLYRMALAAALATMLAFGMALSNPVHAKAPPESFADLAERLLPAVVNIATTQTVDSSRMPDMPQFPPGSPFEEFFKDFFERNQGQRPSRPRSAQSLGSGFIIDASGIVVTNNHVIADADEIKVRLQDDTEYEATLIGKDPKTDVAVLSINPGDRELPFVEFGESGSLRVGDWVVAIGNPFGLGGTVTAGIVSARGRDIGQGPYDDFLQTDASINRGNSGGPLFNLEGQVVGINTAIFSQTGGSVGIGFAIASDLAIGVVDQLREFGRTRRGWLGVRIQQVSPDIADSLGLDTARGALVADVTPDGPAEAAGIQPGDIITGFNGEPVDEMRTLPRIVAETRVGREVPVEVWRDGAAITVTATLGELEQAEEARMLTTSATPGPTEEGRVDSLGLGLATLTPQLREQYGITEEVEGVVVTEVDDTVDAADKGLREGDVIVEVAQDEVRSLEDVRRLVEDHRTNGKKTILLLVNRQGEQRFIPLRIDKG</sequence>
<dbReference type="EC" id="3.4.21.107" evidence="4"/>
<keyword evidence="7" id="KW-0732">Signal</keyword>
<dbReference type="PRINTS" id="PR00834">
    <property type="entry name" value="PROTEASES2C"/>
</dbReference>
<organism evidence="17 18">
    <name type="scientific">Thalassobaculum litoreum DSM 18839</name>
    <dbReference type="NCBI Taxonomy" id="1123362"/>
    <lineage>
        <taxon>Bacteria</taxon>
        <taxon>Pseudomonadati</taxon>
        <taxon>Pseudomonadota</taxon>
        <taxon>Alphaproteobacteria</taxon>
        <taxon>Rhodospirillales</taxon>
        <taxon>Thalassobaculaceae</taxon>
        <taxon>Thalassobaculum</taxon>
    </lineage>
</organism>
<protein>
    <recommendedName>
        <fullName evidence="5">Probable periplasmic serine endoprotease DegP-like</fullName>
        <ecNumber evidence="4">3.4.21.107</ecNumber>
    </recommendedName>
    <alternativeName>
        <fullName evidence="13">Protease Do</fullName>
    </alternativeName>
</protein>
<keyword evidence="12" id="KW-0346">Stress response</keyword>
<dbReference type="Pfam" id="PF13180">
    <property type="entry name" value="PDZ_2"/>
    <property type="match status" value="2"/>
</dbReference>
<feature type="active site" description="Charge relay system" evidence="14">
    <location>
        <position position="241"/>
    </location>
</feature>
<comment type="catalytic activity">
    <reaction evidence="1">
        <text>Acts on substrates that are at least partially unfolded. The cleavage site P1 residue is normally between a pair of hydrophobic residues, such as Val-|-Val.</text>
        <dbReference type="EC" id="3.4.21.107"/>
    </reaction>
</comment>
<dbReference type="Pfam" id="PF13365">
    <property type="entry name" value="Trypsin_2"/>
    <property type="match status" value="1"/>
</dbReference>
<comment type="caution">
    <text evidence="17">The sequence shown here is derived from an EMBL/GenBank/DDBJ whole genome shotgun (WGS) entry which is preliminary data.</text>
</comment>
<feature type="active site" description="Charge relay system" evidence="14">
    <location>
        <position position="166"/>
    </location>
</feature>
<evidence type="ECO:0000256" key="4">
    <source>
        <dbReference type="ARBA" id="ARBA00013035"/>
    </source>
</evidence>
<feature type="binding site" evidence="15">
    <location>
        <begin position="239"/>
        <end position="241"/>
    </location>
    <ligand>
        <name>substrate</name>
    </ligand>
</feature>
<keyword evidence="8" id="KW-0677">Repeat</keyword>
<evidence type="ECO:0000256" key="14">
    <source>
        <dbReference type="PIRSR" id="PIRSR611782-1"/>
    </source>
</evidence>
<dbReference type="InterPro" id="IPR009003">
    <property type="entry name" value="Peptidase_S1_PA"/>
</dbReference>
<dbReference type="OrthoDB" id="9758917at2"/>
<evidence type="ECO:0000256" key="8">
    <source>
        <dbReference type="ARBA" id="ARBA00022737"/>
    </source>
</evidence>
<evidence type="ECO:0000256" key="6">
    <source>
        <dbReference type="ARBA" id="ARBA00022670"/>
    </source>
</evidence>
<keyword evidence="10" id="KW-0378">Hydrolase</keyword>
<gene>
    <name evidence="17" type="ORF">SAMN05660686_01366</name>
</gene>
<reference evidence="17 18" key="1">
    <citation type="submission" date="2016-10" db="EMBL/GenBank/DDBJ databases">
        <authorList>
            <person name="Varghese N."/>
            <person name="Submissions S."/>
        </authorList>
    </citation>
    <scope>NUCLEOTIDE SEQUENCE [LARGE SCALE GENOMIC DNA]</scope>
    <source>
        <strain evidence="17 18">DSM 18839</strain>
    </source>
</reference>
<proteinExistence type="inferred from homology"/>
<feature type="binding site" evidence="15">
    <location>
        <position position="166"/>
    </location>
    <ligand>
        <name>substrate</name>
    </ligand>
</feature>
<dbReference type="Gene3D" id="2.40.10.120">
    <property type="match status" value="1"/>
</dbReference>
<keyword evidence="18" id="KW-1185">Reference proteome</keyword>
<evidence type="ECO:0000256" key="9">
    <source>
        <dbReference type="ARBA" id="ARBA00022764"/>
    </source>
</evidence>
<feature type="domain" description="PDZ" evidence="16">
    <location>
        <begin position="285"/>
        <end position="376"/>
    </location>
</feature>
<dbReference type="CDD" id="cd10839">
    <property type="entry name" value="cpPDZ1_DegP-like"/>
    <property type="match status" value="1"/>
</dbReference>
<evidence type="ECO:0000313" key="18">
    <source>
        <dbReference type="Proteomes" id="UP000198615"/>
    </source>
</evidence>
<name>A0A8G2F2A4_9PROT</name>
<dbReference type="RefSeq" id="WP_038015165.1">
    <property type="nucleotide sequence ID" value="NZ_FNBW01000003.1"/>
</dbReference>
<dbReference type="Gene3D" id="2.30.42.60">
    <property type="match status" value="1"/>
</dbReference>
<dbReference type="SUPFAM" id="SSF50494">
    <property type="entry name" value="Trypsin-like serine proteases"/>
    <property type="match status" value="1"/>
</dbReference>
<dbReference type="SUPFAM" id="SSF50156">
    <property type="entry name" value="PDZ domain-like"/>
    <property type="match status" value="2"/>
</dbReference>
<dbReference type="EMBL" id="FNBW01000003">
    <property type="protein sequence ID" value="SDF44188.1"/>
    <property type="molecule type" value="Genomic_DNA"/>
</dbReference>
<keyword evidence="11" id="KW-0720">Serine protease</keyword>
<dbReference type="InterPro" id="IPR001478">
    <property type="entry name" value="PDZ"/>
</dbReference>
<evidence type="ECO:0000256" key="13">
    <source>
        <dbReference type="ARBA" id="ARBA00032850"/>
    </source>
</evidence>
<dbReference type="GO" id="GO:0006508">
    <property type="term" value="P:proteolysis"/>
    <property type="evidence" value="ECO:0007669"/>
    <property type="project" value="UniProtKB-KW"/>
</dbReference>
<accession>A0A8G2F2A4</accession>
<dbReference type="PANTHER" id="PTHR22939">
    <property type="entry name" value="SERINE PROTEASE FAMILY S1C HTRA-RELATED"/>
    <property type="match status" value="1"/>
</dbReference>
<dbReference type="InterPro" id="IPR001940">
    <property type="entry name" value="Peptidase_S1C"/>
</dbReference>
<dbReference type="GO" id="GO:0042597">
    <property type="term" value="C:periplasmic space"/>
    <property type="evidence" value="ECO:0007669"/>
    <property type="project" value="UniProtKB-SubCell"/>
</dbReference>
<dbReference type="SMART" id="SM00228">
    <property type="entry name" value="PDZ"/>
    <property type="match status" value="2"/>
</dbReference>
<dbReference type="AlphaFoldDB" id="A0A8G2F2A4"/>
<comment type="subcellular location">
    <subcellularLocation>
        <location evidence="2">Periplasm</location>
    </subcellularLocation>
</comment>